<accession>A0A7X5LKA0</accession>
<name>A0A7X5LKA0_9ALTE</name>
<sequence length="150" mass="17242">MHQFTLETTIHAPLPLVFTCFYEPEYLSEWFAPGDSVVSQVMSDFKEGGKYRIKIQTPSGEETTLEGEYIQILTNERLVYSWAQENSTESALMSTVTVIFEGLTSKDVEITLEQIGFTNQDSCRHHQQAWLSCFEKLAIFAQRYSNTHSR</sequence>
<dbReference type="Pfam" id="PF08327">
    <property type="entry name" value="AHSA1"/>
    <property type="match status" value="1"/>
</dbReference>
<feature type="domain" description="Activator of Hsp90 ATPase homologue 1/2-like C-terminal" evidence="2">
    <location>
        <begin position="12"/>
        <end position="138"/>
    </location>
</feature>
<comment type="similarity">
    <text evidence="1">Belongs to the AHA1 family.</text>
</comment>
<organism evidence="3 4">
    <name type="scientific">Alteromonas profundi</name>
    <dbReference type="NCBI Taxonomy" id="2696062"/>
    <lineage>
        <taxon>Bacteria</taxon>
        <taxon>Pseudomonadati</taxon>
        <taxon>Pseudomonadota</taxon>
        <taxon>Gammaproteobacteria</taxon>
        <taxon>Alteromonadales</taxon>
        <taxon>Alteromonadaceae</taxon>
        <taxon>Alteromonas/Salinimonas group</taxon>
        <taxon>Alteromonas</taxon>
    </lineage>
</organism>
<dbReference type="AlphaFoldDB" id="A0A7X5LKA0"/>
<dbReference type="InterPro" id="IPR023393">
    <property type="entry name" value="START-like_dom_sf"/>
</dbReference>
<dbReference type="Proteomes" id="UP000470213">
    <property type="component" value="Unassembled WGS sequence"/>
</dbReference>
<dbReference type="RefSeq" id="WP_163083888.1">
    <property type="nucleotide sequence ID" value="NZ_JAAAWN010000003.1"/>
</dbReference>
<evidence type="ECO:0000256" key="1">
    <source>
        <dbReference type="ARBA" id="ARBA00006817"/>
    </source>
</evidence>
<reference evidence="3 4" key="1">
    <citation type="submission" date="2020-01" db="EMBL/GenBank/DDBJ databases">
        <authorList>
            <person name="Chen J."/>
            <person name="Zhu S."/>
            <person name="Yang J."/>
        </authorList>
    </citation>
    <scope>NUCLEOTIDE SEQUENCE [LARGE SCALE GENOMIC DNA]</scope>
    <source>
        <strain evidence="3 4">345S023</strain>
    </source>
</reference>
<keyword evidence="4" id="KW-1185">Reference proteome</keyword>
<protein>
    <submittedName>
        <fullName evidence="3">SRPBCC domain-containing protein</fullName>
    </submittedName>
</protein>
<evidence type="ECO:0000259" key="2">
    <source>
        <dbReference type="Pfam" id="PF08327"/>
    </source>
</evidence>
<dbReference type="EMBL" id="JAAAWN010000003">
    <property type="protein sequence ID" value="NDV90295.1"/>
    <property type="molecule type" value="Genomic_DNA"/>
</dbReference>
<dbReference type="CDD" id="cd07814">
    <property type="entry name" value="SRPBCC_CalC_Aha1-like"/>
    <property type="match status" value="1"/>
</dbReference>
<evidence type="ECO:0000313" key="4">
    <source>
        <dbReference type="Proteomes" id="UP000470213"/>
    </source>
</evidence>
<comment type="caution">
    <text evidence="3">The sequence shown here is derived from an EMBL/GenBank/DDBJ whole genome shotgun (WGS) entry which is preliminary data.</text>
</comment>
<dbReference type="SUPFAM" id="SSF55961">
    <property type="entry name" value="Bet v1-like"/>
    <property type="match status" value="1"/>
</dbReference>
<proteinExistence type="inferred from homology"/>
<dbReference type="Gene3D" id="3.30.530.20">
    <property type="match status" value="1"/>
</dbReference>
<gene>
    <name evidence="3" type="ORF">GTH32_03680</name>
</gene>
<evidence type="ECO:0000313" key="3">
    <source>
        <dbReference type="EMBL" id="NDV90295.1"/>
    </source>
</evidence>
<dbReference type="InterPro" id="IPR013538">
    <property type="entry name" value="ASHA1/2-like_C"/>
</dbReference>